<dbReference type="GO" id="GO:0000978">
    <property type="term" value="F:RNA polymerase II cis-regulatory region sequence-specific DNA binding"/>
    <property type="evidence" value="ECO:0007669"/>
    <property type="project" value="TreeGrafter"/>
</dbReference>
<sequence length="621" mass="71563">MDFQFVPTATSDICVKKMEFLSCNELNNGLLTPTTPSSKFLTAEGNPFYNQPPFAPFSYSQSPTNNYYHHQVSPIEFSPSDKPSQLYSFDDGSYYSTTSLIDTPDSIIFHGEKSTPYCTEGSNDNDDDDTYFRFDPEIIEKFTSEQTLPANDILDLDTDYYVNFNEENCNSKNQSPCSSPTDPWIISNAMIEPSKSPKINNNQSQQQQLPPINQAFANFNHNENNSSYENHHDMLNSFDSSLFDDFVVKSEDEMANTINPDNYNSISIFDDKPNREFKNIWNDDCEEEKLINKIHEVTPKKVIKTKKQQQQCIIIEEILVEADEEEQQPQQLICFWVDCYQEFKSQSELVSHIEKCHVCATKGDEYTCLWADCPRKYRSFNARYKLLIHMRVHSGEKPNKCPFPGCPKAFSRLENLKIHQRSHTGERPYTCTFQNCTKAFSNSSDRAKHQRTHFDTRPYACQLPGCTKRYTDPSSLRKHVKNHDIKGRRKANKETTTTKSQNKSKRTFSESSSTTCITPSTPMTPLSSSTTVSSQQQCQFFTFDNVFEEQHEKQTTTTTMNFEEMSNCLITLMDHSSINNQASSDLDNIGSGYKHYDNNYDSTINYIEHNEQQLSFAQYFT</sequence>
<dbReference type="GO" id="GO:0140297">
    <property type="term" value="F:DNA-binding transcription factor binding"/>
    <property type="evidence" value="ECO:0007669"/>
    <property type="project" value="UniProtKB-ARBA"/>
</dbReference>
<feature type="region of interest" description="Disordered" evidence="10">
    <location>
        <begin position="472"/>
        <end position="529"/>
    </location>
</feature>
<feature type="compositionally biased region" description="Low complexity" evidence="10">
    <location>
        <begin position="509"/>
        <end position="529"/>
    </location>
</feature>
<accession>A0A9J6BTW0</accession>
<dbReference type="OrthoDB" id="3214149at2759"/>
<dbReference type="PROSITE" id="PS00028">
    <property type="entry name" value="ZINC_FINGER_C2H2_1"/>
    <property type="match status" value="4"/>
</dbReference>
<evidence type="ECO:0000259" key="11">
    <source>
        <dbReference type="PROSITE" id="PS50157"/>
    </source>
</evidence>
<keyword evidence="4" id="KW-0677">Repeat</keyword>
<comment type="similarity">
    <text evidence="2">Belongs to the GLI C2H2-type zinc-finger protein family.</text>
</comment>
<dbReference type="PROSITE" id="PS50157">
    <property type="entry name" value="ZINC_FINGER_C2H2_2"/>
    <property type="match status" value="4"/>
</dbReference>
<feature type="domain" description="C2H2-type" evidence="11">
    <location>
        <begin position="429"/>
        <end position="458"/>
    </location>
</feature>
<dbReference type="PANTHER" id="PTHR45718:SF7">
    <property type="entry name" value="C2H2-TYPE DOMAIN-CONTAINING PROTEIN"/>
    <property type="match status" value="1"/>
</dbReference>
<keyword evidence="8" id="KW-0539">Nucleus</keyword>
<evidence type="ECO:0000256" key="6">
    <source>
        <dbReference type="ARBA" id="ARBA00022833"/>
    </source>
</evidence>
<dbReference type="GO" id="GO:0008270">
    <property type="term" value="F:zinc ion binding"/>
    <property type="evidence" value="ECO:0007669"/>
    <property type="project" value="UniProtKB-KW"/>
</dbReference>
<proteinExistence type="inferred from homology"/>
<dbReference type="Pfam" id="PF00096">
    <property type="entry name" value="zf-C2H2"/>
    <property type="match status" value="3"/>
</dbReference>
<keyword evidence="5 9" id="KW-0863">Zinc-finger</keyword>
<evidence type="ECO:0000256" key="5">
    <source>
        <dbReference type="ARBA" id="ARBA00022771"/>
    </source>
</evidence>
<comment type="subcellular location">
    <subcellularLocation>
        <location evidence="1">Nucleus</location>
    </subcellularLocation>
</comment>
<dbReference type="AlphaFoldDB" id="A0A9J6BTW0"/>
<evidence type="ECO:0000256" key="2">
    <source>
        <dbReference type="ARBA" id="ARBA00010831"/>
    </source>
</evidence>
<dbReference type="InterPro" id="IPR036236">
    <property type="entry name" value="Znf_C2H2_sf"/>
</dbReference>
<dbReference type="Proteomes" id="UP001107558">
    <property type="component" value="Chromosome 3"/>
</dbReference>
<keyword evidence="7" id="KW-0238">DNA-binding</keyword>
<keyword evidence="13" id="KW-1185">Reference proteome</keyword>
<feature type="domain" description="C2H2-type" evidence="11">
    <location>
        <begin position="459"/>
        <end position="483"/>
    </location>
</feature>
<protein>
    <recommendedName>
        <fullName evidence="11">C2H2-type domain-containing protein</fullName>
    </recommendedName>
</protein>
<dbReference type="GO" id="GO:0000981">
    <property type="term" value="F:DNA-binding transcription factor activity, RNA polymerase II-specific"/>
    <property type="evidence" value="ECO:0007669"/>
    <property type="project" value="TreeGrafter"/>
</dbReference>
<dbReference type="FunFam" id="3.30.160.60:FF:000019">
    <property type="entry name" value="GLI family zinc finger 3"/>
    <property type="match status" value="1"/>
</dbReference>
<dbReference type="FunFam" id="3.30.160.60:FF:000048">
    <property type="entry name" value="GLI family zinc finger 3"/>
    <property type="match status" value="1"/>
</dbReference>
<reference evidence="12" key="1">
    <citation type="submission" date="2021-03" db="EMBL/GenBank/DDBJ databases">
        <title>Chromosome level genome of the anhydrobiotic midge Polypedilum vanderplanki.</title>
        <authorList>
            <person name="Yoshida Y."/>
            <person name="Kikawada T."/>
            <person name="Gusev O."/>
        </authorList>
    </citation>
    <scope>NUCLEOTIDE SEQUENCE</scope>
    <source>
        <strain evidence="12">NIAS01</strain>
        <tissue evidence="12">Whole body or cell culture</tissue>
    </source>
</reference>
<dbReference type="Pfam" id="PF23561">
    <property type="entry name" value="zf-C2H2_15"/>
    <property type="match status" value="1"/>
</dbReference>
<dbReference type="GO" id="GO:0000122">
    <property type="term" value="P:negative regulation of transcription by RNA polymerase II"/>
    <property type="evidence" value="ECO:0007669"/>
    <property type="project" value="UniProtKB-ARBA"/>
</dbReference>
<dbReference type="FunFam" id="3.30.160.60:FF:000031">
    <property type="entry name" value="GLI family zinc finger 3"/>
    <property type="match status" value="1"/>
</dbReference>
<feature type="compositionally biased region" description="Basic residues" evidence="10">
    <location>
        <begin position="476"/>
        <end position="491"/>
    </location>
</feature>
<dbReference type="Gene3D" id="3.30.160.60">
    <property type="entry name" value="Classic Zinc Finger"/>
    <property type="match status" value="5"/>
</dbReference>
<evidence type="ECO:0000256" key="9">
    <source>
        <dbReference type="PROSITE-ProRule" id="PRU00042"/>
    </source>
</evidence>
<keyword evidence="6" id="KW-0862">Zinc</keyword>
<evidence type="ECO:0000256" key="7">
    <source>
        <dbReference type="ARBA" id="ARBA00023125"/>
    </source>
</evidence>
<evidence type="ECO:0000256" key="4">
    <source>
        <dbReference type="ARBA" id="ARBA00022737"/>
    </source>
</evidence>
<evidence type="ECO:0000256" key="3">
    <source>
        <dbReference type="ARBA" id="ARBA00022723"/>
    </source>
</evidence>
<evidence type="ECO:0000313" key="12">
    <source>
        <dbReference type="EMBL" id="KAG5673005.1"/>
    </source>
</evidence>
<evidence type="ECO:0000256" key="8">
    <source>
        <dbReference type="ARBA" id="ARBA00023242"/>
    </source>
</evidence>
<dbReference type="SMART" id="SM00355">
    <property type="entry name" value="ZnF_C2H2"/>
    <property type="match status" value="5"/>
</dbReference>
<dbReference type="SUPFAM" id="SSF57667">
    <property type="entry name" value="beta-beta-alpha zinc fingers"/>
    <property type="match status" value="3"/>
</dbReference>
<evidence type="ECO:0000256" key="1">
    <source>
        <dbReference type="ARBA" id="ARBA00004123"/>
    </source>
</evidence>
<gene>
    <name evidence="12" type="ORF">PVAND_003085</name>
</gene>
<dbReference type="InterPro" id="IPR013087">
    <property type="entry name" value="Znf_C2H2_type"/>
</dbReference>
<evidence type="ECO:0000313" key="13">
    <source>
        <dbReference type="Proteomes" id="UP001107558"/>
    </source>
</evidence>
<organism evidence="12 13">
    <name type="scientific">Polypedilum vanderplanki</name>
    <name type="common">Sleeping chironomid midge</name>
    <dbReference type="NCBI Taxonomy" id="319348"/>
    <lineage>
        <taxon>Eukaryota</taxon>
        <taxon>Metazoa</taxon>
        <taxon>Ecdysozoa</taxon>
        <taxon>Arthropoda</taxon>
        <taxon>Hexapoda</taxon>
        <taxon>Insecta</taxon>
        <taxon>Pterygota</taxon>
        <taxon>Neoptera</taxon>
        <taxon>Endopterygota</taxon>
        <taxon>Diptera</taxon>
        <taxon>Nematocera</taxon>
        <taxon>Chironomoidea</taxon>
        <taxon>Chironomidae</taxon>
        <taxon>Chironominae</taxon>
        <taxon>Polypedilum</taxon>
        <taxon>Polypedilum</taxon>
    </lineage>
</organism>
<dbReference type="InterPro" id="IPR043359">
    <property type="entry name" value="GLI-like"/>
</dbReference>
<feature type="domain" description="C2H2-type" evidence="11">
    <location>
        <begin position="399"/>
        <end position="428"/>
    </location>
</feature>
<evidence type="ECO:0000256" key="10">
    <source>
        <dbReference type="SAM" id="MobiDB-lite"/>
    </source>
</evidence>
<name>A0A9J6BTW0_POLVA</name>
<keyword evidence="3" id="KW-0479">Metal-binding</keyword>
<dbReference type="FunFam" id="3.30.160.60:FF:000218">
    <property type="entry name" value="Zinc finger protein 10"/>
    <property type="match status" value="1"/>
</dbReference>
<dbReference type="PANTHER" id="PTHR45718">
    <property type="entry name" value="TRANSCRIPTIONAL ACTIVATOR CUBITUS INTERRUPTUS"/>
    <property type="match status" value="1"/>
</dbReference>
<dbReference type="InterPro" id="IPR056436">
    <property type="entry name" value="Znf-C2H2_ZIC1-5/GLI1-3-like"/>
</dbReference>
<feature type="domain" description="C2H2-type" evidence="11">
    <location>
        <begin position="371"/>
        <end position="398"/>
    </location>
</feature>
<dbReference type="GO" id="GO:0005634">
    <property type="term" value="C:nucleus"/>
    <property type="evidence" value="ECO:0007669"/>
    <property type="project" value="UniProtKB-SubCell"/>
</dbReference>
<comment type="caution">
    <text evidence="12">The sequence shown here is derived from an EMBL/GenBank/DDBJ whole genome shotgun (WGS) entry which is preliminary data.</text>
</comment>
<dbReference type="EMBL" id="JADBJN010000003">
    <property type="protein sequence ID" value="KAG5673005.1"/>
    <property type="molecule type" value="Genomic_DNA"/>
</dbReference>